<evidence type="ECO:0000313" key="2">
    <source>
        <dbReference type="EMBL" id="TWT56437.1"/>
    </source>
</evidence>
<keyword evidence="3" id="KW-1185">Reference proteome</keyword>
<dbReference type="Pfam" id="PF13175">
    <property type="entry name" value="AAA_15"/>
    <property type="match status" value="1"/>
</dbReference>
<dbReference type="PANTHER" id="PTHR43581">
    <property type="entry name" value="ATP/GTP PHOSPHATASE"/>
    <property type="match status" value="1"/>
</dbReference>
<dbReference type="SMART" id="SM00382">
    <property type="entry name" value="AAA"/>
    <property type="match status" value="1"/>
</dbReference>
<dbReference type="CDD" id="cd00267">
    <property type="entry name" value="ABC_ATPase"/>
    <property type="match status" value="1"/>
</dbReference>
<dbReference type="InterPro" id="IPR051396">
    <property type="entry name" value="Bact_Antivir_Def_Nuclease"/>
</dbReference>
<reference evidence="2 3" key="1">
    <citation type="submission" date="2019-02" db="EMBL/GenBank/DDBJ databases">
        <title>Deep-cultivation of Planctomycetes and their phenomic and genomic characterization uncovers novel biology.</title>
        <authorList>
            <person name="Wiegand S."/>
            <person name="Jogler M."/>
            <person name="Boedeker C."/>
            <person name="Pinto D."/>
            <person name="Vollmers J."/>
            <person name="Rivas-Marin E."/>
            <person name="Kohn T."/>
            <person name="Peeters S.H."/>
            <person name="Heuer A."/>
            <person name="Rast P."/>
            <person name="Oberbeckmann S."/>
            <person name="Bunk B."/>
            <person name="Jeske O."/>
            <person name="Meyerdierks A."/>
            <person name="Storesund J.E."/>
            <person name="Kallscheuer N."/>
            <person name="Luecker S."/>
            <person name="Lage O.M."/>
            <person name="Pohl T."/>
            <person name="Merkel B.J."/>
            <person name="Hornburger P."/>
            <person name="Mueller R.-W."/>
            <person name="Bruemmer F."/>
            <person name="Labrenz M."/>
            <person name="Spormann A.M."/>
            <person name="Op Den Camp H."/>
            <person name="Overmann J."/>
            <person name="Amann R."/>
            <person name="Jetten M.S.M."/>
            <person name="Mascher T."/>
            <person name="Medema M.H."/>
            <person name="Devos D.P."/>
            <person name="Kaster A.-K."/>
            <person name="Ovreas L."/>
            <person name="Rohde M."/>
            <person name="Galperin M.Y."/>
            <person name="Jogler C."/>
        </authorList>
    </citation>
    <scope>NUCLEOTIDE SEQUENCE [LARGE SCALE GENOMIC DNA]</scope>
    <source>
        <strain evidence="2 3">CA85</strain>
    </source>
</reference>
<dbReference type="PANTHER" id="PTHR43581:SF4">
    <property type="entry name" value="ATP_GTP PHOSPHATASE"/>
    <property type="match status" value="1"/>
</dbReference>
<dbReference type="AlphaFoldDB" id="A0A5C5X0C2"/>
<dbReference type="InterPro" id="IPR027417">
    <property type="entry name" value="P-loop_NTPase"/>
</dbReference>
<accession>A0A5C5X0C2</accession>
<dbReference type="Proteomes" id="UP000318053">
    <property type="component" value="Unassembled WGS sequence"/>
</dbReference>
<dbReference type="OrthoDB" id="9801813at2"/>
<dbReference type="EMBL" id="SJPK01000013">
    <property type="protein sequence ID" value="TWT56437.1"/>
    <property type="molecule type" value="Genomic_DNA"/>
</dbReference>
<dbReference type="InterPro" id="IPR041685">
    <property type="entry name" value="AAA_GajA/Old/RecF-like"/>
</dbReference>
<organism evidence="2 3">
    <name type="scientific">Allorhodopirellula solitaria</name>
    <dbReference type="NCBI Taxonomy" id="2527987"/>
    <lineage>
        <taxon>Bacteria</taxon>
        <taxon>Pseudomonadati</taxon>
        <taxon>Planctomycetota</taxon>
        <taxon>Planctomycetia</taxon>
        <taxon>Pirellulales</taxon>
        <taxon>Pirellulaceae</taxon>
        <taxon>Allorhodopirellula</taxon>
    </lineage>
</organism>
<dbReference type="RefSeq" id="WP_146393106.1">
    <property type="nucleotide sequence ID" value="NZ_SJPK01000013.1"/>
</dbReference>
<protein>
    <recommendedName>
        <fullName evidence="1">AAA+ ATPase domain-containing protein</fullName>
    </recommendedName>
</protein>
<dbReference type="SUPFAM" id="SSF52540">
    <property type="entry name" value="P-loop containing nucleoside triphosphate hydrolases"/>
    <property type="match status" value="1"/>
</dbReference>
<feature type="domain" description="AAA+ ATPase" evidence="1">
    <location>
        <begin position="23"/>
        <end position="443"/>
    </location>
</feature>
<comment type="caution">
    <text evidence="2">The sequence shown here is derived from an EMBL/GenBank/DDBJ whole genome shotgun (WGS) entry which is preliminary data.</text>
</comment>
<evidence type="ECO:0000313" key="3">
    <source>
        <dbReference type="Proteomes" id="UP000318053"/>
    </source>
</evidence>
<sequence length="651" mass="72772">MRLVWFEMTGYKRFAELAKINVNEKLVAIVGPNEAGKTSLLKCLLHFNHRDPFVAKGGSQEISRGVEIADSDTVAEWTFALDDGDRAAIAHVPEAKSVRWYGIAKRKSGKTYFSLAPWPKRSRELRDKSVREIVERLKQTEQTDDVDLVDDEPADQSELICCFRKLSSALENDESDLPKATVEAIRETIDLIEDEADSLRVLLEDLHAYESGDSPTDQVGALLSKRQPKFLFFSAEDRNLKSEYDLDGYFREEDRKKNILREKIPVALKNLAHATELDLKSLYDAQKNDDRGKVRTLLERAQGRITDSLHQSWTQSKLSISLELDGYRFQILLRSEEGEYVKVVERSDGLRQFVALLLFLARQPTSVCKPILLIDEAESRLHYDAQADLVQVLARQDLASKVIYTTHSIGCLPENLGSGIRMIAAEDPYSKVENHFWDSSRPGFSPLLFSMGAQTLAFLPMRYAVIAEGAADLILVPELLKAGLNVEHLGFQVVPGLSSATGAEIAILDKESSRTAYLTDGDKAGRKMRGKIADAGVSPSMMLSLPVIEGEETVIEDYVPATSYVAAINEELTRSGCTKTITEKDVARPNRPRNLEQWCKAHDLGIPSKRAVAYHIVESQYERPVLDQEAIPQIRSLHDAIATALALNTEV</sequence>
<name>A0A5C5X0C2_9BACT</name>
<evidence type="ECO:0000259" key="1">
    <source>
        <dbReference type="SMART" id="SM00382"/>
    </source>
</evidence>
<gene>
    <name evidence="2" type="ORF">CA85_42500</name>
</gene>
<dbReference type="Gene3D" id="3.40.50.300">
    <property type="entry name" value="P-loop containing nucleotide triphosphate hydrolases"/>
    <property type="match status" value="1"/>
</dbReference>
<dbReference type="InterPro" id="IPR003593">
    <property type="entry name" value="AAA+_ATPase"/>
</dbReference>
<proteinExistence type="predicted"/>